<keyword evidence="5" id="KW-0472">Membrane</keyword>
<dbReference type="GO" id="GO:0031676">
    <property type="term" value="C:plasma membrane-derived thylakoid membrane"/>
    <property type="evidence" value="ECO:0007669"/>
    <property type="project" value="UniProtKB-SubCell"/>
</dbReference>
<evidence type="ECO:0000259" key="8">
    <source>
        <dbReference type="PROSITE" id="PS51441"/>
    </source>
</evidence>
<dbReference type="EMBL" id="CP003630">
    <property type="protein sequence ID" value="AFZ20428.1"/>
    <property type="molecule type" value="Genomic_DNA"/>
</dbReference>
<dbReference type="OrthoDB" id="574405at2"/>
<dbReference type="RefSeq" id="WP_015184563.1">
    <property type="nucleotide sequence ID" value="NC_019738.1"/>
</dbReference>
<evidence type="ECO:0000256" key="3">
    <source>
        <dbReference type="ARBA" id="ARBA00022738"/>
    </source>
</evidence>
<dbReference type="GO" id="GO:0030089">
    <property type="term" value="C:phycobilisome"/>
    <property type="evidence" value="ECO:0007669"/>
    <property type="project" value="UniProtKB-UniRule"/>
</dbReference>
<gene>
    <name evidence="9" type="ORF">Mic7113_4755</name>
</gene>
<dbReference type="HOGENOM" id="CLU_2047011_0_0_3"/>
<dbReference type="eggNOG" id="ENOG5033KR0">
    <property type="taxonomic scope" value="Bacteria"/>
</dbReference>
<organism evidence="9 10">
    <name type="scientific">Allocoleopsis franciscana PCC 7113</name>
    <dbReference type="NCBI Taxonomy" id="1173027"/>
    <lineage>
        <taxon>Bacteria</taxon>
        <taxon>Bacillati</taxon>
        <taxon>Cyanobacteriota</taxon>
        <taxon>Cyanophyceae</taxon>
        <taxon>Coleofasciculales</taxon>
        <taxon>Coleofasciculaceae</taxon>
        <taxon>Allocoleopsis</taxon>
        <taxon>Allocoleopsis franciscana</taxon>
    </lineage>
</organism>
<evidence type="ECO:0000256" key="4">
    <source>
        <dbReference type="ARBA" id="ARBA00023078"/>
    </source>
</evidence>
<evidence type="ECO:0000256" key="2">
    <source>
        <dbReference type="ARBA" id="ARBA00022549"/>
    </source>
</evidence>
<feature type="region of interest" description="Disordered" evidence="7">
    <location>
        <begin position="67"/>
        <end position="120"/>
    </location>
</feature>
<keyword evidence="3 6" id="KW-0605">Phycobilisome</keyword>
<keyword evidence="4" id="KW-0793">Thylakoid</keyword>
<dbReference type="InterPro" id="IPR008213">
    <property type="entry name" value="CpcD-like_dom"/>
</dbReference>
<evidence type="ECO:0000313" key="9">
    <source>
        <dbReference type="EMBL" id="AFZ20428.1"/>
    </source>
</evidence>
<comment type="subcellular location">
    <subcellularLocation>
        <location evidence="1">Cellular thylakoid membrane</location>
        <topology evidence="1">Peripheral membrane protein</topology>
        <orientation evidence="1">Cytoplasmic side</orientation>
    </subcellularLocation>
</comment>
<dbReference type="Pfam" id="PF01383">
    <property type="entry name" value="CpcD"/>
    <property type="match status" value="1"/>
</dbReference>
<sequence>MASTIITPGTTDLSDYTSRRVTIEVAGGCHPEMMRMGTYTITIPYSCFSQTIQGIHRLGGKVTRVTVPHHSGDVLPSPKETELISPPPQPQQPKNSTHTRQATKPTNGTQGQRSKRKPKS</sequence>
<dbReference type="PROSITE" id="PS51441">
    <property type="entry name" value="CPCD_LIKE"/>
    <property type="match status" value="1"/>
</dbReference>
<evidence type="ECO:0000256" key="7">
    <source>
        <dbReference type="SAM" id="MobiDB-lite"/>
    </source>
</evidence>
<evidence type="ECO:0000313" key="10">
    <source>
        <dbReference type="Proteomes" id="UP000010471"/>
    </source>
</evidence>
<keyword evidence="2" id="KW-0042">Antenna complex</keyword>
<dbReference type="SMART" id="SM01094">
    <property type="entry name" value="CpcD"/>
    <property type="match status" value="1"/>
</dbReference>
<evidence type="ECO:0000256" key="5">
    <source>
        <dbReference type="ARBA" id="ARBA00023136"/>
    </source>
</evidence>
<evidence type="ECO:0000256" key="6">
    <source>
        <dbReference type="PROSITE-ProRule" id="PRU00771"/>
    </source>
</evidence>
<accession>K9WJQ5</accession>
<dbReference type="AlphaFoldDB" id="K9WJQ5"/>
<keyword evidence="10" id="KW-1185">Reference proteome</keyword>
<evidence type="ECO:0000256" key="1">
    <source>
        <dbReference type="ARBA" id="ARBA00004445"/>
    </source>
</evidence>
<dbReference type="KEGG" id="mic:Mic7113_4755"/>
<dbReference type="Proteomes" id="UP000010471">
    <property type="component" value="Chromosome"/>
</dbReference>
<proteinExistence type="predicted"/>
<feature type="domain" description="CpcD-like" evidence="8">
    <location>
        <begin position="18"/>
        <end position="68"/>
    </location>
</feature>
<feature type="compositionally biased region" description="Polar residues" evidence="7">
    <location>
        <begin position="94"/>
        <end position="112"/>
    </location>
</feature>
<protein>
    <submittedName>
        <fullName evidence="9">CpcD/allophycocyanin linker domain protein</fullName>
    </submittedName>
</protein>
<dbReference type="STRING" id="1173027.Mic7113_4755"/>
<name>K9WJQ5_9CYAN</name>
<reference evidence="9 10" key="1">
    <citation type="submission" date="2012-06" db="EMBL/GenBank/DDBJ databases">
        <title>Finished chromosome of genome of Microcoleus sp. PCC 7113.</title>
        <authorList>
            <consortium name="US DOE Joint Genome Institute"/>
            <person name="Gugger M."/>
            <person name="Coursin T."/>
            <person name="Rippka R."/>
            <person name="Tandeau De Marsac N."/>
            <person name="Huntemann M."/>
            <person name="Wei C.-L."/>
            <person name="Han J."/>
            <person name="Detter J.C."/>
            <person name="Han C."/>
            <person name="Tapia R."/>
            <person name="Chen A."/>
            <person name="Kyrpides N."/>
            <person name="Mavromatis K."/>
            <person name="Markowitz V."/>
            <person name="Szeto E."/>
            <person name="Ivanova N."/>
            <person name="Pagani I."/>
            <person name="Pati A."/>
            <person name="Goodwin L."/>
            <person name="Nordberg H.P."/>
            <person name="Cantor M.N."/>
            <person name="Hua S.X."/>
            <person name="Woyke T."/>
            <person name="Kerfeld C.A."/>
        </authorList>
    </citation>
    <scope>NUCLEOTIDE SEQUENCE [LARGE SCALE GENOMIC DNA]</scope>
    <source>
        <strain evidence="9 10">PCC 7113</strain>
    </source>
</reference>